<organism evidence="3 4">
    <name type="scientific">Nocardioides soli</name>
    <dbReference type="NCBI Taxonomy" id="1036020"/>
    <lineage>
        <taxon>Bacteria</taxon>
        <taxon>Bacillati</taxon>
        <taxon>Actinomycetota</taxon>
        <taxon>Actinomycetes</taxon>
        <taxon>Propionibacteriales</taxon>
        <taxon>Nocardioidaceae</taxon>
        <taxon>Nocardioides</taxon>
    </lineage>
</organism>
<dbReference type="Gene3D" id="3.40.250.10">
    <property type="entry name" value="Rhodanese-like domain"/>
    <property type="match status" value="2"/>
</dbReference>
<gene>
    <name evidence="3" type="ORF">FHU40_000421</name>
</gene>
<protein>
    <submittedName>
        <fullName evidence="3">Glyoxylase-like metal-dependent hydrolase (Beta-lactamase superfamily II)/rhodanese-related sulfurtransferase</fullName>
    </submittedName>
</protein>
<dbReference type="CDD" id="cd00158">
    <property type="entry name" value="RHOD"/>
    <property type="match status" value="1"/>
</dbReference>
<dbReference type="InterPro" id="IPR001279">
    <property type="entry name" value="Metallo-B-lactamas"/>
</dbReference>
<dbReference type="Pfam" id="PF00753">
    <property type="entry name" value="Lactamase_B"/>
    <property type="match status" value="1"/>
</dbReference>
<keyword evidence="1" id="KW-0479">Metal-binding</keyword>
<feature type="domain" description="Rhodanese" evidence="2">
    <location>
        <begin position="379"/>
        <end position="465"/>
    </location>
</feature>
<dbReference type="Pfam" id="PF00581">
    <property type="entry name" value="Rhodanese"/>
    <property type="match status" value="2"/>
</dbReference>
<dbReference type="InterPro" id="IPR044528">
    <property type="entry name" value="POD-like_MBL-fold"/>
</dbReference>
<dbReference type="GO" id="GO:0050313">
    <property type="term" value="F:sulfur dioxygenase activity"/>
    <property type="evidence" value="ECO:0007669"/>
    <property type="project" value="InterPro"/>
</dbReference>
<dbReference type="CDD" id="cd07724">
    <property type="entry name" value="POD-like_MBL-fold"/>
    <property type="match status" value="1"/>
</dbReference>
<name>A0A7W4VS46_9ACTN</name>
<dbReference type="PANTHER" id="PTHR43084:SF1">
    <property type="entry name" value="PERSULFIDE DIOXYGENASE ETHE1, MITOCHONDRIAL"/>
    <property type="match status" value="1"/>
</dbReference>
<reference evidence="3 4" key="1">
    <citation type="submission" date="2020-08" db="EMBL/GenBank/DDBJ databases">
        <title>Sequencing the genomes of 1000 actinobacteria strains.</title>
        <authorList>
            <person name="Klenk H.-P."/>
        </authorList>
    </citation>
    <scope>NUCLEOTIDE SEQUENCE [LARGE SCALE GENOMIC DNA]</scope>
    <source>
        <strain evidence="3 4">DSM 105498</strain>
    </source>
</reference>
<evidence type="ECO:0000256" key="1">
    <source>
        <dbReference type="ARBA" id="ARBA00022723"/>
    </source>
</evidence>
<evidence type="ECO:0000259" key="2">
    <source>
        <dbReference type="PROSITE" id="PS50206"/>
    </source>
</evidence>
<evidence type="ECO:0000313" key="4">
    <source>
        <dbReference type="Proteomes" id="UP000589626"/>
    </source>
</evidence>
<dbReference type="SUPFAM" id="SSF52821">
    <property type="entry name" value="Rhodanese/Cell cycle control phosphatase"/>
    <property type="match status" value="2"/>
</dbReference>
<keyword evidence="4" id="KW-1185">Reference proteome</keyword>
<dbReference type="SMART" id="SM00450">
    <property type="entry name" value="RHOD"/>
    <property type="match status" value="1"/>
</dbReference>
<dbReference type="GO" id="GO:0016740">
    <property type="term" value="F:transferase activity"/>
    <property type="evidence" value="ECO:0007669"/>
    <property type="project" value="UniProtKB-KW"/>
</dbReference>
<dbReference type="AlphaFoldDB" id="A0A7W4VS46"/>
<evidence type="ECO:0000313" key="3">
    <source>
        <dbReference type="EMBL" id="MBB3040620.1"/>
    </source>
</evidence>
<dbReference type="InterPro" id="IPR001763">
    <property type="entry name" value="Rhodanese-like_dom"/>
</dbReference>
<sequence length="468" mass="50931">MSATGVDRHRTTAGLHVVTVETSSLGDRSYLVHDGSVAFVVDPQRDIDRVLEVLDRERLSLTHVFETHVHNDYVTGGLTLARETGAAYLLNGADEVAFDREPLRDGQLLEVGDRMRVEVVATPGHTFHHLSYVLRDRDADLGRAVFSGGSLLYGSTGRPDLLGEEHTDRLARLQHGSAHRLGRLLPDDARLYPTHGFGSFCSATQSDAVDSTIGDERRTNPVLVDDEATYVRELLAGLGPWPSYYAHIAPLNVAGPGRGDLTPPREATAAEIRRRIDAGEWVVDLRGRTAFATGHVRGSVNVGLDGAFATNLGWLFDWGTPLTLLGSRPDEVAAAQVELMRIGIERPVAATTGSPERWDERPLGSFEQADFPRLAAVLARQPVDVLDVRRAEEFDAGHIDGAVNVPLHELRARHGELPRRPLWIHCQSGYRASIAASLLAAEGRDVVAVDDHFGRAADAGLPVLTRSA</sequence>
<dbReference type="GO" id="GO:0006749">
    <property type="term" value="P:glutathione metabolic process"/>
    <property type="evidence" value="ECO:0007669"/>
    <property type="project" value="InterPro"/>
</dbReference>
<dbReference type="InterPro" id="IPR051682">
    <property type="entry name" value="Mito_Persulfide_Diox"/>
</dbReference>
<dbReference type="RefSeq" id="WP_183590628.1">
    <property type="nucleotide sequence ID" value="NZ_JACHWR010000001.1"/>
</dbReference>
<dbReference type="SMART" id="SM00849">
    <property type="entry name" value="Lactamase_B"/>
    <property type="match status" value="1"/>
</dbReference>
<dbReference type="InterPro" id="IPR036873">
    <property type="entry name" value="Rhodanese-like_dom_sf"/>
</dbReference>
<dbReference type="EMBL" id="JACHWR010000001">
    <property type="protein sequence ID" value="MBB3040620.1"/>
    <property type="molecule type" value="Genomic_DNA"/>
</dbReference>
<dbReference type="PROSITE" id="PS50206">
    <property type="entry name" value="RHODANESE_3"/>
    <property type="match status" value="1"/>
</dbReference>
<dbReference type="SUPFAM" id="SSF56281">
    <property type="entry name" value="Metallo-hydrolase/oxidoreductase"/>
    <property type="match status" value="1"/>
</dbReference>
<dbReference type="InterPro" id="IPR036866">
    <property type="entry name" value="RibonucZ/Hydroxyglut_hydro"/>
</dbReference>
<accession>A0A7W4VS46</accession>
<dbReference type="GO" id="GO:0016787">
    <property type="term" value="F:hydrolase activity"/>
    <property type="evidence" value="ECO:0007669"/>
    <property type="project" value="UniProtKB-KW"/>
</dbReference>
<dbReference type="Proteomes" id="UP000589626">
    <property type="component" value="Unassembled WGS sequence"/>
</dbReference>
<keyword evidence="3" id="KW-0378">Hydrolase</keyword>
<dbReference type="PANTHER" id="PTHR43084">
    <property type="entry name" value="PERSULFIDE DIOXYGENASE ETHE1"/>
    <property type="match status" value="1"/>
</dbReference>
<comment type="caution">
    <text evidence="3">The sequence shown here is derived from an EMBL/GenBank/DDBJ whole genome shotgun (WGS) entry which is preliminary data.</text>
</comment>
<proteinExistence type="predicted"/>
<dbReference type="GO" id="GO:0046872">
    <property type="term" value="F:metal ion binding"/>
    <property type="evidence" value="ECO:0007669"/>
    <property type="project" value="UniProtKB-KW"/>
</dbReference>
<dbReference type="GO" id="GO:0070813">
    <property type="term" value="P:hydrogen sulfide metabolic process"/>
    <property type="evidence" value="ECO:0007669"/>
    <property type="project" value="TreeGrafter"/>
</dbReference>
<dbReference type="Gene3D" id="3.60.15.10">
    <property type="entry name" value="Ribonuclease Z/Hydroxyacylglutathione hydrolase-like"/>
    <property type="match status" value="1"/>
</dbReference>
<keyword evidence="3" id="KW-0808">Transferase</keyword>